<reference evidence="3" key="1">
    <citation type="submission" date="2021-01" db="UniProtKB">
        <authorList>
            <consortium name="EnsemblMetazoa"/>
        </authorList>
    </citation>
    <scope>IDENTIFICATION</scope>
</reference>
<dbReference type="InterPro" id="IPR035940">
    <property type="entry name" value="CAP_sf"/>
</dbReference>
<sequence>MEILYLSLFASLIVVFSEAIETSLTPGEVEICTGAHNKLRRLHKNTPSLEWDDSLAAAAQRYAEKLVEINRKSSTNQLIHEHPTHGMGENLYWQDNRKKGTCADASLAWYNEINDYSYALGDTKNGMPVGHFTQLVWKKTLKFGVGIATMKSRKYSEYGNTETFIVAKYSPKGNFYMTGKKLRDYTANVQPRKAGSVTPTVEELDPTLKQACENGYGDGQCHDFLNDWGYTCHGDEFESYFKENCYKACGYC</sequence>
<keyword evidence="4" id="KW-1185">Reference proteome</keyword>
<feature type="domain" description="SCP" evidence="2">
    <location>
        <begin position="27"/>
        <end position="177"/>
    </location>
</feature>
<protein>
    <recommendedName>
        <fullName evidence="2">SCP domain-containing protein</fullName>
    </recommendedName>
</protein>
<evidence type="ECO:0000313" key="4">
    <source>
        <dbReference type="Proteomes" id="UP000594262"/>
    </source>
</evidence>
<evidence type="ECO:0000313" key="3">
    <source>
        <dbReference type="EnsemblMetazoa" id="CLYHEMP021428.1"/>
    </source>
</evidence>
<dbReference type="InterPro" id="IPR014044">
    <property type="entry name" value="CAP_dom"/>
</dbReference>
<feature type="chain" id="PRO_5029529577" description="SCP domain-containing protein" evidence="1">
    <location>
        <begin position="20"/>
        <end position="252"/>
    </location>
</feature>
<dbReference type="PROSITE" id="PS01009">
    <property type="entry name" value="CRISP_1"/>
    <property type="match status" value="1"/>
</dbReference>
<dbReference type="RefSeq" id="XP_066932283.1">
    <property type="nucleotide sequence ID" value="XM_067076182.1"/>
</dbReference>
<dbReference type="SUPFAM" id="SSF55797">
    <property type="entry name" value="PR-1-like"/>
    <property type="match status" value="1"/>
</dbReference>
<dbReference type="PRINTS" id="PR00837">
    <property type="entry name" value="V5TPXLIKE"/>
</dbReference>
<dbReference type="InterPro" id="IPR018244">
    <property type="entry name" value="Allrgn_V5/Tpx1_CS"/>
</dbReference>
<dbReference type="SMART" id="SM00198">
    <property type="entry name" value="SCP"/>
    <property type="match status" value="1"/>
</dbReference>
<accession>A0A7M5XG49</accession>
<dbReference type="GeneID" id="136819943"/>
<dbReference type="Pfam" id="PF00188">
    <property type="entry name" value="CAP"/>
    <property type="match status" value="1"/>
</dbReference>
<dbReference type="OrthoDB" id="5983074at2759"/>
<proteinExistence type="predicted"/>
<dbReference type="GO" id="GO:0005576">
    <property type="term" value="C:extracellular region"/>
    <property type="evidence" value="ECO:0007669"/>
    <property type="project" value="InterPro"/>
</dbReference>
<feature type="signal peptide" evidence="1">
    <location>
        <begin position="1"/>
        <end position="19"/>
    </location>
</feature>
<dbReference type="AlphaFoldDB" id="A0A7M5XG49"/>
<dbReference type="Gene3D" id="3.40.33.10">
    <property type="entry name" value="CAP"/>
    <property type="match status" value="1"/>
</dbReference>
<evidence type="ECO:0000256" key="1">
    <source>
        <dbReference type="SAM" id="SignalP"/>
    </source>
</evidence>
<evidence type="ECO:0000259" key="2">
    <source>
        <dbReference type="SMART" id="SM00198"/>
    </source>
</evidence>
<dbReference type="PANTHER" id="PTHR10334">
    <property type="entry name" value="CYSTEINE-RICH SECRETORY PROTEIN-RELATED"/>
    <property type="match status" value="1"/>
</dbReference>
<dbReference type="Proteomes" id="UP000594262">
    <property type="component" value="Unplaced"/>
</dbReference>
<dbReference type="CDD" id="cd05382">
    <property type="entry name" value="CAP_GAPR1-like"/>
    <property type="match status" value="1"/>
</dbReference>
<dbReference type="InterPro" id="IPR034113">
    <property type="entry name" value="SCP_GAPR1-like"/>
</dbReference>
<name>A0A7M5XG49_9CNID</name>
<dbReference type="InterPro" id="IPR001283">
    <property type="entry name" value="CRISP-related"/>
</dbReference>
<organism evidence="3 4">
    <name type="scientific">Clytia hemisphaerica</name>
    <dbReference type="NCBI Taxonomy" id="252671"/>
    <lineage>
        <taxon>Eukaryota</taxon>
        <taxon>Metazoa</taxon>
        <taxon>Cnidaria</taxon>
        <taxon>Hydrozoa</taxon>
        <taxon>Hydroidolina</taxon>
        <taxon>Leptothecata</taxon>
        <taxon>Obeliida</taxon>
        <taxon>Clytiidae</taxon>
        <taxon>Clytia</taxon>
    </lineage>
</organism>
<keyword evidence="1" id="KW-0732">Signal</keyword>
<dbReference type="EnsemblMetazoa" id="CLYHEMT021428.1">
    <property type="protein sequence ID" value="CLYHEMP021428.1"/>
    <property type="gene ID" value="CLYHEMG021428"/>
</dbReference>